<dbReference type="InterPro" id="IPR036291">
    <property type="entry name" value="NAD(P)-bd_dom_sf"/>
</dbReference>
<organism evidence="3 4">
    <name type="scientific">Fructobacillus americanaquae</name>
    <dbReference type="NCBI Taxonomy" id="2940302"/>
    <lineage>
        <taxon>Bacteria</taxon>
        <taxon>Bacillati</taxon>
        <taxon>Bacillota</taxon>
        <taxon>Bacilli</taxon>
        <taxon>Lactobacillales</taxon>
        <taxon>Lactobacillaceae</taxon>
        <taxon>Fructobacillus</taxon>
    </lineage>
</organism>
<keyword evidence="4" id="KW-1185">Reference proteome</keyword>
<reference evidence="3" key="1">
    <citation type="submission" date="2022-05" db="EMBL/GenBank/DDBJ databases">
        <authorList>
            <person name="Oliphant S.A."/>
            <person name="Watson-Haigh N.S."/>
            <person name="Sumby K.M."/>
            <person name="Gardner J.M."/>
            <person name="Jiranek V."/>
        </authorList>
    </citation>
    <scope>NUCLEOTIDE SEQUENCE</scope>
    <source>
        <strain evidence="3">KI3_B9</strain>
    </source>
</reference>
<dbReference type="InterPro" id="IPR002347">
    <property type="entry name" value="SDR_fam"/>
</dbReference>
<sequence length="255" mass="27329">MLLENQVALVTGASRGIGAAVAKKFAAEGALVIVNFLKNQEKADAVVQEIQTAGGQAVAMAANVCDDQAVQDMMTMIADNFAGLDIVVNNALRHYSFNPKNRHQVESMPWSDYQEQFEGAVKAAYNVNRAALPLLKANQDGRIIQMISNLVQQPMVPYHDYITAKAALLGYSRALAKDLGPFGIRVNTIAPGLTYPTDSSSATGNDVRERLLALSATKWLTIPEDVAGTALYLASRLSNNVTGQCITVDGGLTMN</sequence>
<dbReference type="PRINTS" id="PR00080">
    <property type="entry name" value="SDRFAMILY"/>
</dbReference>
<comment type="similarity">
    <text evidence="1">Belongs to the short-chain dehydrogenases/reductases (SDR) family.</text>
</comment>
<dbReference type="EMBL" id="CP097122">
    <property type="protein sequence ID" value="USS91762.1"/>
    <property type="molecule type" value="Genomic_DNA"/>
</dbReference>
<gene>
    <name evidence="3" type="ORF">M3M36_05455</name>
</gene>
<dbReference type="PANTHER" id="PTHR43639:SF1">
    <property type="entry name" value="SHORT-CHAIN DEHYDROGENASE_REDUCTASE FAMILY PROTEIN"/>
    <property type="match status" value="1"/>
</dbReference>
<dbReference type="PRINTS" id="PR00081">
    <property type="entry name" value="GDHRDH"/>
</dbReference>
<dbReference type="Pfam" id="PF13561">
    <property type="entry name" value="adh_short_C2"/>
    <property type="match status" value="1"/>
</dbReference>
<evidence type="ECO:0000256" key="1">
    <source>
        <dbReference type="ARBA" id="ARBA00006484"/>
    </source>
</evidence>
<evidence type="ECO:0000313" key="3">
    <source>
        <dbReference type="EMBL" id="USS91762.1"/>
    </source>
</evidence>
<dbReference type="SUPFAM" id="SSF51735">
    <property type="entry name" value="NAD(P)-binding Rossmann-fold domains"/>
    <property type="match status" value="1"/>
</dbReference>
<dbReference type="RefSeq" id="WP_252773577.1">
    <property type="nucleotide sequence ID" value="NZ_CP097122.1"/>
</dbReference>
<dbReference type="PANTHER" id="PTHR43639">
    <property type="entry name" value="OXIDOREDUCTASE, SHORT-CHAIN DEHYDROGENASE/REDUCTASE FAMILY (AFU_ORTHOLOGUE AFUA_5G02870)"/>
    <property type="match status" value="1"/>
</dbReference>
<accession>A0ABY5BZ24</accession>
<name>A0ABY5BZ24_9LACO</name>
<dbReference type="Proteomes" id="UP001056093">
    <property type="component" value="Chromosome"/>
</dbReference>
<proteinExistence type="inferred from homology"/>
<dbReference type="Gene3D" id="3.40.50.720">
    <property type="entry name" value="NAD(P)-binding Rossmann-like Domain"/>
    <property type="match status" value="1"/>
</dbReference>
<keyword evidence="2" id="KW-0560">Oxidoreductase</keyword>
<evidence type="ECO:0000256" key="2">
    <source>
        <dbReference type="ARBA" id="ARBA00023002"/>
    </source>
</evidence>
<evidence type="ECO:0000313" key="4">
    <source>
        <dbReference type="Proteomes" id="UP001056093"/>
    </source>
</evidence>
<protein>
    <submittedName>
        <fullName evidence="3">SDR family oxidoreductase</fullName>
    </submittedName>
</protein>